<evidence type="ECO:0000313" key="2">
    <source>
        <dbReference type="EMBL" id="MED6127166.1"/>
    </source>
</evidence>
<evidence type="ECO:0000313" key="3">
    <source>
        <dbReference type="Proteomes" id="UP001341840"/>
    </source>
</evidence>
<evidence type="ECO:0000256" key="1">
    <source>
        <dbReference type="SAM" id="MobiDB-lite"/>
    </source>
</evidence>
<name>A0ABU6RSR2_9FABA</name>
<organism evidence="2 3">
    <name type="scientific">Stylosanthes scabra</name>
    <dbReference type="NCBI Taxonomy" id="79078"/>
    <lineage>
        <taxon>Eukaryota</taxon>
        <taxon>Viridiplantae</taxon>
        <taxon>Streptophyta</taxon>
        <taxon>Embryophyta</taxon>
        <taxon>Tracheophyta</taxon>
        <taxon>Spermatophyta</taxon>
        <taxon>Magnoliopsida</taxon>
        <taxon>eudicotyledons</taxon>
        <taxon>Gunneridae</taxon>
        <taxon>Pentapetalae</taxon>
        <taxon>rosids</taxon>
        <taxon>fabids</taxon>
        <taxon>Fabales</taxon>
        <taxon>Fabaceae</taxon>
        <taxon>Papilionoideae</taxon>
        <taxon>50 kb inversion clade</taxon>
        <taxon>dalbergioids sensu lato</taxon>
        <taxon>Dalbergieae</taxon>
        <taxon>Pterocarpus clade</taxon>
        <taxon>Stylosanthes</taxon>
    </lineage>
</organism>
<sequence length="154" mass="17246">MSGITQVDTQFSGAARRNIRSFMVDLNIQPEGSSEGSNMNLNQPREDMGESHDASVVGDLMTHHYLLNSEFDNNNADNESLVIPQEEKGEEEEDEDGACNLDRDVNGASASHIIEKRRNRKSGDTTVHIFVCKPPSGKITEGWTLRLYLMRYSQ</sequence>
<feature type="region of interest" description="Disordered" evidence="1">
    <location>
        <begin position="29"/>
        <end position="52"/>
    </location>
</feature>
<feature type="compositionally biased region" description="Acidic residues" evidence="1">
    <location>
        <begin position="88"/>
        <end position="97"/>
    </location>
</feature>
<dbReference type="Proteomes" id="UP001341840">
    <property type="component" value="Unassembled WGS sequence"/>
</dbReference>
<dbReference type="EMBL" id="JASCZI010031637">
    <property type="protein sequence ID" value="MED6127166.1"/>
    <property type="molecule type" value="Genomic_DNA"/>
</dbReference>
<comment type="caution">
    <text evidence="2">The sequence shown here is derived from an EMBL/GenBank/DDBJ whole genome shotgun (WGS) entry which is preliminary data.</text>
</comment>
<reference evidence="2 3" key="1">
    <citation type="journal article" date="2023" name="Plants (Basel)">
        <title>Bridging the Gap: Combining Genomics and Transcriptomics Approaches to Understand Stylosanthes scabra, an Orphan Legume from the Brazilian Caatinga.</title>
        <authorList>
            <person name="Ferreira-Neto J.R.C."/>
            <person name="da Silva M.D."/>
            <person name="Binneck E."/>
            <person name="de Melo N.F."/>
            <person name="da Silva R.H."/>
            <person name="de Melo A.L.T.M."/>
            <person name="Pandolfi V."/>
            <person name="Bustamante F.O."/>
            <person name="Brasileiro-Vidal A.C."/>
            <person name="Benko-Iseppon A.M."/>
        </authorList>
    </citation>
    <scope>NUCLEOTIDE SEQUENCE [LARGE SCALE GENOMIC DNA]</scope>
    <source>
        <tissue evidence="2">Leaves</tissue>
    </source>
</reference>
<proteinExistence type="predicted"/>
<accession>A0ABU6RSR2</accession>
<keyword evidence="3" id="KW-1185">Reference proteome</keyword>
<feature type="compositionally biased region" description="Polar residues" evidence="1">
    <location>
        <begin position="30"/>
        <end position="43"/>
    </location>
</feature>
<gene>
    <name evidence="2" type="ORF">PIB30_085511</name>
</gene>
<protein>
    <submittedName>
        <fullName evidence="2">Uncharacterized protein</fullName>
    </submittedName>
</protein>
<feature type="region of interest" description="Disordered" evidence="1">
    <location>
        <begin position="71"/>
        <end position="103"/>
    </location>
</feature>